<feature type="compositionally biased region" description="Basic and acidic residues" evidence="6">
    <location>
        <begin position="388"/>
        <end position="415"/>
    </location>
</feature>
<feature type="transmembrane region" description="Helical" evidence="7">
    <location>
        <begin position="217"/>
        <end position="237"/>
    </location>
</feature>
<feature type="transmembrane region" description="Helical" evidence="7">
    <location>
        <begin position="257"/>
        <end position="280"/>
    </location>
</feature>
<organism evidence="9 10">
    <name type="scientific">Letharia lupina</name>
    <dbReference type="NCBI Taxonomy" id="560253"/>
    <lineage>
        <taxon>Eukaryota</taxon>
        <taxon>Fungi</taxon>
        <taxon>Dikarya</taxon>
        <taxon>Ascomycota</taxon>
        <taxon>Pezizomycotina</taxon>
        <taxon>Lecanoromycetes</taxon>
        <taxon>OSLEUM clade</taxon>
        <taxon>Lecanoromycetidae</taxon>
        <taxon>Lecanorales</taxon>
        <taxon>Lecanorineae</taxon>
        <taxon>Parmeliaceae</taxon>
        <taxon>Letharia</taxon>
    </lineage>
</organism>
<keyword evidence="2 7" id="KW-0812">Transmembrane</keyword>
<evidence type="ECO:0000313" key="10">
    <source>
        <dbReference type="Proteomes" id="UP000593566"/>
    </source>
</evidence>
<accession>A0A8H6FCG8</accession>
<evidence type="ECO:0000256" key="2">
    <source>
        <dbReference type="ARBA" id="ARBA00022692"/>
    </source>
</evidence>
<evidence type="ECO:0000259" key="8">
    <source>
        <dbReference type="Pfam" id="PF20684"/>
    </source>
</evidence>
<comment type="subcellular location">
    <subcellularLocation>
        <location evidence="1">Membrane</location>
        <topology evidence="1">Multi-pass membrane protein</topology>
    </subcellularLocation>
</comment>
<evidence type="ECO:0000256" key="1">
    <source>
        <dbReference type="ARBA" id="ARBA00004141"/>
    </source>
</evidence>
<proteinExistence type="inferred from homology"/>
<dbReference type="AlphaFoldDB" id="A0A8H6FCG8"/>
<name>A0A8H6FCG8_9LECA</name>
<reference evidence="9 10" key="1">
    <citation type="journal article" date="2020" name="Genomics">
        <title>Complete, high-quality genomes from long-read metagenomic sequencing of two wolf lichen thalli reveals enigmatic genome architecture.</title>
        <authorList>
            <person name="McKenzie S.K."/>
            <person name="Walston R.F."/>
            <person name="Allen J.L."/>
        </authorList>
    </citation>
    <scope>NUCLEOTIDE SEQUENCE [LARGE SCALE GENOMIC DNA]</scope>
    <source>
        <strain evidence="9">WasteWater1</strain>
    </source>
</reference>
<comment type="similarity">
    <text evidence="5">Belongs to the SAT4 family.</text>
</comment>
<feature type="domain" description="Rhodopsin" evidence="8">
    <location>
        <begin position="36"/>
        <end position="277"/>
    </location>
</feature>
<keyword evidence="4 7" id="KW-0472">Membrane</keyword>
<dbReference type="Pfam" id="PF20684">
    <property type="entry name" value="Fung_rhodopsin"/>
    <property type="match status" value="1"/>
</dbReference>
<dbReference type="EMBL" id="JACCJB010000011">
    <property type="protein sequence ID" value="KAF6223026.1"/>
    <property type="molecule type" value="Genomic_DNA"/>
</dbReference>
<feature type="transmembrane region" description="Helical" evidence="7">
    <location>
        <begin position="20"/>
        <end position="40"/>
    </location>
</feature>
<dbReference type="RefSeq" id="XP_037152372.1">
    <property type="nucleotide sequence ID" value="XM_037292010.1"/>
</dbReference>
<feature type="compositionally biased region" description="Basic and acidic residues" evidence="6">
    <location>
        <begin position="326"/>
        <end position="353"/>
    </location>
</feature>
<evidence type="ECO:0000256" key="6">
    <source>
        <dbReference type="SAM" id="MobiDB-lite"/>
    </source>
</evidence>
<dbReference type="GeneID" id="59329496"/>
<feature type="compositionally biased region" description="Gly residues" evidence="6">
    <location>
        <begin position="354"/>
        <end position="365"/>
    </location>
</feature>
<keyword evidence="10" id="KW-1185">Reference proteome</keyword>
<dbReference type="GO" id="GO:0016020">
    <property type="term" value="C:membrane"/>
    <property type="evidence" value="ECO:0007669"/>
    <property type="project" value="UniProtKB-SubCell"/>
</dbReference>
<feature type="transmembrane region" description="Helical" evidence="7">
    <location>
        <begin position="61"/>
        <end position="78"/>
    </location>
</feature>
<feature type="transmembrane region" description="Helical" evidence="7">
    <location>
        <begin position="132"/>
        <end position="152"/>
    </location>
</feature>
<keyword evidence="3 7" id="KW-1133">Transmembrane helix</keyword>
<evidence type="ECO:0000256" key="7">
    <source>
        <dbReference type="SAM" id="Phobius"/>
    </source>
</evidence>
<dbReference type="InterPro" id="IPR049326">
    <property type="entry name" value="Rhodopsin_dom_fungi"/>
</dbReference>
<protein>
    <recommendedName>
        <fullName evidence="8">Rhodopsin domain-containing protein</fullName>
    </recommendedName>
</protein>
<dbReference type="Proteomes" id="UP000593566">
    <property type="component" value="Unassembled WGS sequence"/>
</dbReference>
<comment type="caution">
    <text evidence="9">The sequence shown here is derived from an EMBL/GenBank/DDBJ whole genome shotgun (WGS) entry which is preliminary data.</text>
</comment>
<evidence type="ECO:0000256" key="3">
    <source>
        <dbReference type="ARBA" id="ARBA00022989"/>
    </source>
</evidence>
<evidence type="ECO:0000313" key="9">
    <source>
        <dbReference type="EMBL" id="KAF6223026.1"/>
    </source>
</evidence>
<dbReference type="PANTHER" id="PTHR33048:SF146">
    <property type="entry name" value="INTEGRAL MEMBRANE PROTEIN"/>
    <property type="match status" value="1"/>
</dbReference>
<feature type="compositionally biased region" description="Polar residues" evidence="6">
    <location>
        <begin position="296"/>
        <end position="316"/>
    </location>
</feature>
<evidence type="ECO:0000256" key="4">
    <source>
        <dbReference type="ARBA" id="ARBA00023136"/>
    </source>
</evidence>
<feature type="region of interest" description="Disordered" evidence="6">
    <location>
        <begin position="291"/>
        <end position="447"/>
    </location>
</feature>
<sequence length="447" mass="50271">MDKAEIIPSVGDRNLGPMLIGVNWAVFGPATILVCLRLMTRIWITRNFGWDDAVIALTQQMINAVGMGFVMLEVDYGLGRHVQYLTPDHYEGFLKYNFLDWIQVFITLALSKISICLFLLRISKFERWRWFLFGLIGFLVVTHVPLTLLFMFQCIPLQKNWETVEGAVPGHCMSKKAVEKIIIVQGVFSIITDFIGAAFPILLLWNARLKLRTKIALNLLMGLGVVTGTVCIVRTSYSWEVLSGDYTWVGVGNALTRILEVNFAIIGACAPIMRPLVLYLRARLVKARQSHDSESLDSVQTPASQLTWFSPPSQTPWYKRPWRKTKPQDKLDGQPRGPDIGEKVPADQHHEDTGAGGDGDGGGGRLAVPQRPTQGPRQRSRPGLGLGRKSDRRHEVEKPENVTWAKDEEPDHSDSFDLPLQGTRREDYGGEEGDAESGTYRYHRGWV</sequence>
<evidence type="ECO:0000256" key="5">
    <source>
        <dbReference type="ARBA" id="ARBA00038359"/>
    </source>
</evidence>
<dbReference type="PANTHER" id="PTHR33048">
    <property type="entry name" value="PTH11-LIKE INTEGRAL MEMBRANE PROTEIN (AFU_ORTHOLOGUE AFUA_5G11245)"/>
    <property type="match status" value="1"/>
</dbReference>
<feature type="transmembrane region" description="Helical" evidence="7">
    <location>
        <begin position="181"/>
        <end position="205"/>
    </location>
</feature>
<dbReference type="InterPro" id="IPR052337">
    <property type="entry name" value="SAT4-like"/>
</dbReference>
<feature type="transmembrane region" description="Helical" evidence="7">
    <location>
        <begin position="98"/>
        <end position="120"/>
    </location>
</feature>
<gene>
    <name evidence="9" type="ORF">HO133_001078</name>
</gene>